<dbReference type="InterPro" id="IPR036028">
    <property type="entry name" value="SH3-like_dom_sf"/>
</dbReference>
<dbReference type="GO" id="GO:0032587">
    <property type="term" value="C:ruffle membrane"/>
    <property type="evidence" value="ECO:0007669"/>
    <property type="project" value="TreeGrafter"/>
</dbReference>
<keyword evidence="1" id="KW-0728">SH3 domain</keyword>
<dbReference type="SMART" id="SM00148">
    <property type="entry name" value="PLCXc"/>
    <property type="match status" value="1"/>
</dbReference>
<reference evidence="2" key="1">
    <citation type="submission" date="2020-04" db="EMBL/GenBank/DDBJ databases">
        <authorList>
            <person name="Alioto T."/>
            <person name="Alioto T."/>
            <person name="Gomez Garrido J."/>
        </authorList>
    </citation>
    <scope>NUCLEOTIDE SEQUENCE</scope>
    <source>
        <strain evidence="2">A484AB</strain>
    </source>
</reference>
<name>A0A6S7IY60_PARCT</name>
<dbReference type="GO" id="GO:0051209">
    <property type="term" value="P:release of sequestered calcium ion into cytosol"/>
    <property type="evidence" value="ECO:0007669"/>
    <property type="project" value="TreeGrafter"/>
</dbReference>
<accession>A0A6S7IY60</accession>
<dbReference type="Pfam" id="PF00388">
    <property type="entry name" value="PI-PLC-X"/>
    <property type="match status" value="1"/>
</dbReference>
<evidence type="ECO:0000256" key="1">
    <source>
        <dbReference type="ARBA" id="ARBA00022443"/>
    </source>
</evidence>
<dbReference type="OrthoDB" id="6018385at2759"/>
<dbReference type="PANTHER" id="PTHR10336">
    <property type="entry name" value="PHOSPHOINOSITIDE-SPECIFIC PHOSPHOLIPASE C FAMILY PROTEIN"/>
    <property type="match status" value="1"/>
</dbReference>
<dbReference type="GO" id="GO:0048015">
    <property type="term" value="P:phosphatidylinositol-mediated signaling"/>
    <property type="evidence" value="ECO:0007669"/>
    <property type="project" value="TreeGrafter"/>
</dbReference>
<dbReference type="InterPro" id="IPR036860">
    <property type="entry name" value="SH2_dom_sf"/>
</dbReference>
<dbReference type="Pfam" id="PF00018">
    <property type="entry name" value="SH3_1"/>
    <property type="match status" value="1"/>
</dbReference>
<dbReference type="InterPro" id="IPR035023">
    <property type="entry name" value="PLC-gamma_C-SH2"/>
</dbReference>
<dbReference type="Gene3D" id="3.20.20.190">
    <property type="entry name" value="Phosphatidylinositol (PI) phosphodiesterase"/>
    <property type="match status" value="1"/>
</dbReference>
<dbReference type="PROSITE" id="PS50007">
    <property type="entry name" value="PIPLC_X_DOMAIN"/>
    <property type="match status" value="1"/>
</dbReference>
<dbReference type="InterPro" id="IPR000980">
    <property type="entry name" value="SH2"/>
</dbReference>
<dbReference type="GO" id="GO:0046488">
    <property type="term" value="P:phosphatidylinositol metabolic process"/>
    <property type="evidence" value="ECO:0007669"/>
    <property type="project" value="TreeGrafter"/>
</dbReference>
<evidence type="ECO:0000313" key="3">
    <source>
        <dbReference type="Proteomes" id="UP001152795"/>
    </source>
</evidence>
<dbReference type="SMART" id="SM00252">
    <property type="entry name" value="SH2"/>
    <property type="match status" value="1"/>
</dbReference>
<dbReference type="FunFam" id="2.30.30.40:FF:000119">
    <property type="entry name" value="1-phosphatidylinositol 4,5-bisphosphate phosphodiesterase gamma"/>
    <property type="match status" value="1"/>
</dbReference>
<dbReference type="Gene3D" id="2.30.30.40">
    <property type="entry name" value="SH3 Domains"/>
    <property type="match status" value="1"/>
</dbReference>
<feature type="non-terminal residue" evidence="2">
    <location>
        <position position="337"/>
    </location>
</feature>
<feature type="non-terminal residue" evidence="2">
    <location>
        <position position="1"/>
    </location>
</feature>
<dbReference type="InterPro" id="IPR001452">
    <property type="entry name" value="SH3_domain"/>
</dbReference>
<dbReference type="GO" id="GO:0004435">
    <property type="term" value="F:phosphatidylinositol-4,5-bisphosphate phospholipase C activity"/>
    <property type="evidence" value="ECO:0007669"/>
    <property type="project" value="TreeGrafter"/>
</dbReference>
<dbReference type="SUPFAM" id="SSF51695">
    <property type="entry name" value="PLC-like phosphodiesterases"/>
    <property type="match status" value="1"/>
</dbReference>
<evidence type="ECO:0000313" key="2">
    <source>
        <dbReference type="EMBL" id="CAB4024366.1"/>
    </source>
</evidence>
<keyword evidence="3" id="KW-1185">Reference proteome</keyword>
<dbReference type="InterPro" id="IPR001192">
    <property type="entry name" value="PI-PLC_fam"/>
</dbReference>
<dbReference type="InterPro" id="IPR017946">
    <property type="entry name" value="PLC-like_Pdiesterase_TIM-brl"/>
</dbReference>
<dbReference type="CDD" id="cd09932">
    <property type="entry name" value="SH2_C-SH2_PLC_gamma_like"/>
    <property type="match status" value="1"/>
</dbReference>
<protein>
    <submittedName>
        <fullName evidence="2">1-phosphatidylinositol 4,5-bisphosphate phosphodiesterase gamma-1</fullName>
    </submittedName>
</protein>
<dbReference type="FunFam" id="3.30.505.10:FF:000009">
    <property type="entry name" value="1-phosphatidylinositol 4,5-bisphosphate phosphodiesterase gamma"/>
    <property type="match status" value="1"/>
</dbReference>
<sequence length="337" mass="39173">DCWDGPDNQPVIYHGFTLTSKIKFVDVVKAIRDNAFVVSDYPLILSIENHCSLAQQKIMATTFVDVFGEQLLGYPLDSNEECLPSPEQLKHKILIKHKKLPSDPNDVDDIMHNVEKDFTFMEDELSNSTKNGILYLEDEMDKPNAHLEKEWFHANLQRPEAENMLKRAPSDGSFLVRKKNDSEYAISFRAEGKIKHCKIFREGRLYTIGTAQFESLVELVEFYEKHPLYRKMKLKHPINEEILRRIGIMPDHDSVDMNSELYLDPRFNTKPVCRALWDYQAQSTDEMTFCKGAFITNVIKEDGGWWRGDFGDYKGAWFPANFCEEINQIEPEQQYGE</sequence>
<dbReference type="PROSITE" id="PS50002">
    <property type="entry name" value="SH3"/>
    <property type="match status" value="1"/>
</dbReference>
<gene>
    <name evidence="2" type="ORF">PACLA_8A036696</name>
</gene>
<dbReference type="PRINTS" id="PR00401">
    <property type="entry name" value="SH2DOMAIN"/>
</dbReference>
<dbReference type="PROSITE" id="PS50001">
    <property type="entry name" value="SH2"/>
    <property type="match status" value="1"/>
</dbReference>
<dbReference type="InterPro" id="IPR000909">
    <property type="entry name" value="PLipase_C_PInositol-sp_X_dom"/>
</dbReference>
<dbReference type="CDD" id="cd11825">
    <property type="entry name" value="SH3_PLCgamma"/>
    <property type="match status" value="1"/>
</dbReference>
<dbReference type="SMART" id="SM00326">
    <property type="entry name" value="SH3"/>
    <property type="match status" value="1"/>
</dbReference>
<dbReference type="EMBL" id="CACRXK020012991">
    <property type="protein sequence ID" value="CAB4024366.1"/>
    <property type="molecule type" value="Genomic_DNA"/>
</dbReference>
<dbReference type="PANTHER" id="PTHR10336:SF159">
    <property type="entry name" value="1-PHOSPHATIDYLINOSITOL 4,5-BISPHOSPHATE PHOSPHODIESTERASE GAMMA"/>
    <property type="match status" value="1"/>
</dbReference>
<comment type="caution">
    <text evidence="2">The sequence shown here is derived from an EMBL/GenBank/DDBJ whole genome shotgun (WGS) entry which is preliminary data.</text>
</comment>
<organism evidence="2 3">
    <name type="scientific">Paramuricea clavata</name>
    <name type="common">Red gorgonian</name>
    <name type="synonym">Violescent sea-whip</name>
    <dbReference type="NCBI Taxonomy" id="317549"/>
    <lineage>
        <taxon>Eukaryota</taxon>
        <taxon>Metazoa</taxon>
        <taxon>Cnidaria</taxon>
        <taxon>Anthozoa</taxon>
        <taxon>Octocorallia</taxon>
        <taxon>Malacalcyonacea</taxon>
        <taxon>Plexauridae</taxon>
        <taxon>Paramuricea</taxon>
    </lineage>
</organism>
<dbReference type="Proteomes" id="UP001152795">
    <property type="component" value="Unassembled WGS sequence"/>
</dbReference>
<proteinExistence type="predicted"/>
<dbReference type="Pfam" id="PF00017">
    <property type="entry name" value="SH2"/>
    <property type="match status" value="1"/>
</dbReference>
<dbReference type="SUPFAM" id="SSF55550">
    <property type="entry name" value="SH2 domain"/>
    <property type="match status" value="1"/>
</dbReference>
<dbReference type="AlphaFoldDB" id="A0A6S7IY60"/>
<dbReference type="SUPFAM" id="SSF50044">
    <property type="entry name" value="SH3-domain"/>
    <property type="match status" value="1"/>
</dbReference>